<dbReference type="Pfam" id="PF04307">
    <property type="entry name" value="YdjM"/>
    <property type="match status" value="1"/>
</dbReference>
<feature type="transmembrane region" description="Helical" evidence="1">
    <location>
        <begin position="84"/>
        <end position="105"/>
    </location>
</feature>
<dbReference type="Proteomes" id="UP000448235">
    <property type="component" value="Unassembled WGS sequence"/>
</dbReference>
<dbReference type="AlphaFoldDB" id="A0A7X4VY97"/>
<evidence type="ECO:0008006" key="4">
    <source>
        <dbReference type="Google" id="ProtNLM"/>
    </source>
</evidence>
<accession>A0A7X4VY97</accession>
<evidence type="ECO:0000313" key="2">
    <source>
        <dbReference type="EMBL" id="NAW12549.1"/>
    </source>
</evidence>
<sequence>MASFRTHLGVAAAGGAVVAHGGWQAGLWDVWQALPMLALVTLGGILPDIDADSSRAIRLVFNLLAVPAVVAGALVLQGRLTTGGLLLACGALYLGVRHFAGALFARLTVHRGIWHSLLAAAFCGLSTTALSYHLLAQPGAMAWGHGVALALGFVLHLMLDELYSVDLTGGRIKRSFGTALKPLDWRSPGNSLVMLAAGANLLPWLPPWPTLRELLVQGISFWR</sequence>
<evidence type="ECO:0000313" key="3">
    <source>
        <dbReference type="Proteomes" id="UP000448235"/>
    </source>
</evidence>
<feature type="transmembrane region" description="Helical" evidence="1">
    <location>
        <begin position="141"/>
        <end position="159"/>
    </location>
</feature>
<protein>
    <recommendedName>
        <fullName evidence="4">Metal-dependent hydrolase</fullName>
    </recommendedName>
</protein>
<keyword evidence="3" id="KW-1185">Reference proteome</keyword>
<organism evidence="2 3">
    <name type="scientific">Halomonas icarae</name>
    <dbReference type="NCBI Taxonomy" id="2691040"/>
    <lineage>
        <taxon>Bacteria</taxon>
        <taxon>Pseudomonadati</taxon>
        <taxon>Pseudomonadota</taxon>
        <taxon>Gammaproteobacteria</taxon>
        <taxon>Oceanospirillales</taxon>
        <taxon>Halomonadaceae</taxon>
        <taxon>Halomonas</taxon>
    </lineage>
</organism>
<reference evidence="2 3" key="1">
    <citation type="submission" date="2019-12" db="EMBL/GenBank/DDBJ databases">
        <title>Draft genome sequencing of Halomonas icarensis D1-1.</title>
        <authorList>
            <person name="Pandiyan K."/>
            <person name="Kushwaha P."/>
            <person name="Gowdham M."/>
            <person name="Chakdar H."/>
            <person name="Singh A."/>
            <person name="Kumar M."/>
            <person name="Saxena A.K."/>
        </authorList>
    </citation>
    <scope>NUCLEOTIDE SEQUENCE [LARGE SCALE GENOMIC DNA]</scope>
    <source>
        <strain evidence="2 3">D1-1</strain>
    </source>
</reference>
<feature type="transmembrane region" description="Helical" evidence="1">
    <location>
        <begin position="117"/>
        <end position="135"/>
    </location>
</feature>
<dbReference type="RefSeq" id="WP_161423000.1">
    <property type="nucleotide sequence ID" value="NZ_JARWMY010000010.1"/>
</dbReference>
<keyword evidence="1" id="KW-0472">Membrane</keyword>
<comment type="caution">
    <text evidence="2">The sequence shown here is derived from an EMBL/GenBank/DDBJ whole genome shotgun (WGS) entry which is preliminary data.</text>
</comment>
<feature type="transmembrane region" description="Helical" evidence="1">
    <location>
        <begin position="59"/>
        <end position="78"/>
    </location>
</feature>
<gene>
    <name evidence="2" type="ORF">GRB80_06790</name>
</gene>
<keyword evidence="1" id="KW-0812">Transmembrane</keyword>
<proteinExistence type="predicted"/>
<dbReference type="InterPro" id="IPR007404">
    <property type="entry name" value="YdjM-like"/>
</dbReference>
<evidence type="ECO:0000256" key="1">
    <source>
        <dbReference type="SAM" id="Phobius"/>
    </source>
</evidence>
<dbReference type="EMBL" id="WUTS01000001">
    <property type="protein sequence ID" value="NAW12549.1"/>
    <property type="molecule type" value="Genomic_DNA"/>
</dbReference>
<name>A0A7X4VY97_9GAMM</name>
<keyword evidence="1" id="KW-1133">Transmembrane helix</keyword>
<feature type="transmembrane region" description="Helical" evidence="1">
    <location>
        <begin position="31"/>
        <end position="47"/>
    </location>
</feature>